<reference evidence="2" key="3">
    <citation type="submission" date="2018-08" db="EMBL/GenBank/DDBJ databases">
        <title>Leveraging single-cell genomics to expand the Fungal Tree of Life.</title>
        <authorList>
            <consortium name="DOE Joint Genome Institute"/>
            <person name="Ahrendt S.R."/>
            <person name="Quandt C.A."/>
            <person name="Ciobanu D."/>
            <person name="Clum A."/>
            <person name="Salamov A."/>
            <person name="Andreopoulos B."/>
            <person name="Cheng J.-F."/>
            <person name="Woyke T."/>
            <person name="Pelin A."/>
            <person name="Henrissat B."/>
            <person name="Reynolds N."/>
            <person name="Benny G.L."/>
            <person name="Smith M.E."/>
            <person name="James T.Y."/>
            <person name="Grigoriev I.V."/>
        </authorList>
    </citation>
    <scope>NUCLEOTIDE SEQUENCE</scope>
    <source>
        <strain evidence="2">CSF55</strain>
    </source>
</reference>
<evidence type="ECO:0000313" key="1">
    <source>
        <dbReference type="EMBL" id="EPZ31087.1"/>
    </source>
</evidence>
<proteinExistence type="predicted"/>
<dbReference type="Proteomes" id="UP000030755">
    <property type="component" value="Unassembled WGS sequence"/>
</dbReference>
<evidence type="ECO:0000313" key="4">
    <source>
        <dbReference type="Proteomes" id="UP000281549"/>
    </source>
</evidence>
<dbReference type="HOGENOM" id="CLU_1332607_0_0_1"/>
<dbReference type="EMBL" id="ML004911">
    <property type="protein sequence ID" value="RKP22060.1"/>
    <property type="molecule type" value="Genomic_DNA"/>
</dbReference>
<keyword evidence="3" id="KW-1185">Reference proteome</keyword>
<evidence type="ECO:0000313" key="3">
    <source>
        <dbReference type="Proteomes" id="UP000030755"/>
    </source>
</evidence>
<protein>
    <submittedName>
        <fullName evidence="1">Uncharacterized protein</fullName>
    </submittedName>
</protein>
<organism evidence="1 3">
    <name type="scientific">Rozella allomycis (strain CSF55)</name>
    <dbReference type="NCBI Taxonomy" id="988480"/>
    <lineage>
        <taxon>Eukaryota</taxon>
        <taxon>Fungi</taxon>
        <taxon>Fungi incertae sedis</taxon>
        <taxon>Cryptomycota</taxon>
        <taxon>Cryptomycota incertae sedis</taxon>
        <taxon>Rozella</taxon>
    </lineage>
</organism>
<evidence type="ECO:0000313" key="2">
    <source>
        <dbReference type="EMBL" id="RKP22060.1"/>
    </source>
</evidence>
<sequence length="206" mass="23906">MLVALLRNFFIRDHSYCHVDFMRRLPKIIADSKNEIWNTVRYQRRIIAMYLEMGRRLSRRLVREAPLCKYSHGIKDELEIVAKNIVNTDSVARTVEPNVVEHNIHPESNSSKKLLGLQIKLGGPQKADLAMKLNHIKGKPSFLNESYLRETSNSQILTHFGVYGLKVRLNYGLASSLPKQTYKLAADYNKTPFLMKKKDHQVSYYE</sequence>
<dbReference type="AlphaFoldDB" id="A0A075ARH1"/>
<name>A0A075ARH1_ROZAC</name>
<accession>A0A075ARH1</accession>
<reference evidence="4" key="2">
    <citation type="journal article" date="2018" name="Nat. Microbiol.">
        <title>Leveraging single-cell genomics to expand the fungal tree of life.</title>
        <authorList>
            <person name="Ahrendt S.R."/>
            <person name="Quandt C.A."/>
            <person name="Ciobanu D."/>
            <person name="Clum A."/>
            <person name="Salamov A."/>
            <person name="Andreopoulos B."/>
            <person name="Cheng J.F."/>
            <person name="Woyke T."/>
            <person name="Pelin A."/>
            <person name="Henrissat B."/>
            <person name="Reynolds N.K."/>
            <person name="Benny G.L."/>
            <person name="Smith M.E."/>
            <person name="James T.Y."/>
            <person name="Grigoriev I.V."/>
        </authorList>
    </citation>
    <scope>NUCLEOTIDE SEQUENCE [LARGE SCALE GENOMIC DNA]</scope>
    <source>
        <strain evidence="4">CSF55</strain>
    </source>
</reference>
<reference evidence="1 3" key="1">
    <citation type="journal article" date="2013" name="Curr. Biol.">
        <title>Shared signatures of parasitism and phylogenomics unite Cryptomycota and microsporidia.</title>
        <authorList>
            <person name="James T.Y."/>
            <person name="Pelin A."/>
            <person name="Bonen L."/>
            <person name="Ahrendt S."/>
            <person name="Sain D."/>
            <person name="Corradi N."/>
            <person name="Stajich J.E."/>
        </authorList>
    </citation>
    <scope>NUCLEOTIDE SEQUENCE [LARGE SCALE GENOMIC DNA]</scope>
    <source>
        <strain evidence="1 3">CSF55</strain>
        <strain evidence="1 3">CSF55</strain>
    </source>
</reference>
<dbReference type="Proteomes" id="UP000281549">
    <property type="component" value="Unassembled WGS sequence"/>
</dbReference>
<gene>
    <name evidence="1" type="ORF">O9G_005872</name>
    <name evidence="2" type="ORF">ROZALSC1DRAFT_26531</name>
</gene>
<dbReference type="EMBL" id="KE561303">
    <property type="protein sequence ID" value="EPZ31087.1"/>
    <property type="molecule type" value="Genomic_DNA"/>
</dbReference>